<dbReference type="CDD" id="cd02966">
    <property type="entry name" value="TlpA_like_family"/>
    <property type="match status" value="1"/>
</dbReference>
<dbReference type="PANTHER" id="PTHR42852">
    <property type="entry name" value="THIOL:DISULFIDE INTERCHANGE PROTEIN DSBE"/>
    <property type="match status" value="1"/>
</dbReference>
<dbReference type="Proteomes" id="UP000627292">
    <property type="component" value="Unassembled WGS sequence"/>
</dbReference>
<dbReference type="SUPFAM" id="SSF52833">
    <property type="entry name" value="Thioredoxin-like"/>
    <property type="match status" value="1"/>
</dbReference>
<reference evidence="2" key="2">
    <citation type="submission" date="2020-09" db="EMBL/GenBank/DDBJ databases">
        <authorList>
            <person name="Sun Q."/>
            <person name="Zhou Y."/>
        </authorList>
    </citation>
    <scope>NUCLEOTIDE SEQUENCE</scope>
    <source>
        <strain evidence="2">CGMCC 1.15290</strain>
    </source>
</reference>
<dbReference type="InterPro" id="IPR013766">
    <property type="entry name" value="Thioredoxin_domain"/>
</dbReference>
<protein>
    <recommendedName>
        <fullName evidence="1">Thioredoxin domain-containing protein</fullName>
    </recommendedName>
</protein>
<evidence type="ECO:0000313" key="3">
    <source>
        <dbReference type="Proteomes" id="UP000627292"/>
    </source>
</evidence>
<feature type="domain" description="Thioredoxin" evidence="1">
    <location>
        <begin position="237"/>
        <end position="373"/>
    </location>
</feature>
<dbReference type="Gene3D" id="3.40.30.10">
    <property type="entry name" value="Glutaredoxin"/>
    <property type="match status" value="1"/>
</dbReference>
<dbReference type="PROSITE" id="PS51352">
    <property type="entry name" value="THIOREDOXIN_2"/>
    <property type="match status" value="1"/>
</dbReference>
<sequence>MRVRGLNTLIGIFIFPFIGSAQQNYEIKIVFPESVDLKKMSVSVDNGIDNSDLFPIYKNNSAILSGRYYSRYPVLRFIYPLTKHKLSIKTFFIDGGKGEVKFVDSHSPDVLEKFTSVNAIEEYKYSGAKELKDFVHQEEKVSDEFVNKYRDEVFDNDSLLDILNELDRKVLDKQLDFIKKNGDWYYSFWFFKDRLIGNPNTFDADTLLSVFNSSFPNELQNSVEGREVRKLLEGRTIKRYALAPDFTSKTYDGKLVKLSDMKGRFVMLDFWASWCGPCIELMPEIRKVRERFPAEQVEIISVSRDKDTSAFLKNIEKHGMTWLNILTDPNVYKSYGGRFLPDVYIIDREGKIIYRGQTDDRVDYVTFLEAEMKKPIGSAKL</sequence>
<proteinExistence type="predicted"/>
<comment type="caution">
    <text evidence="2">The sequence shown here is derived from an EMBL/GenBank/DDBJ whole genome shotgun (WGS) entry which is preliminary data.</text>
</comment>
<dbReference type="AlphaFoldDB" id="A0A917MTA7"/>
<accession>A0A917MTA7</accession>
<keyword evidence="3" id="KW-1185">Reference proteome</keyword>
<name>A0A917MTA7_9BACT</name>
<dbReference type="InterPro" id="IPR050553">
    <property type="entry name" value="Thioredoxin_ResA/DsbE_sf"/>
</dbReference>
<dbReference type="InterPro" id="IPR013740">
    <property type="entry name" value="Redoxin"/>
</dbReference>
<reference evidence="2" key="1">
    <citation type="journal article" date="2014" name="Int. J. Syst. Evol. Microbiol.">
        <title>Complete genome sequence of Corynebacterium casei LMG S-19264T (=DSM 44701T), isolated from a smear-ripened cheese.</title>
        <authorList>
            <consortium name="US DOE Joint Genome Institute (JGI-PGF)"/>
            <person name="Walter F."/>
            <person name="Albersmeier A."/>
            <person name="Kalinowski J."/>
            <person name="Ruckert C."/>
        </authorList>
    </citation>
    <scope>NUCLEOTIDE SEQUENCE</scope>
    <source>
        <strain evidence="2">CGMCC 1.15290</strain>
    </source>
</reference>
<dbReference type="InterPro" id="IPR036249">
    <property type="entry name" value="Thioredoxin-like_sf"/>
</dbReference>
<dbReference type="GO" id="GO:0016491">
    <property type="term" value="F:oxidoreductase activity"/>
    <property type="evidence" value="ECO:0007669"/>
    <property type="project" value="InterPro"/>
</dbReference>
<dbReference type="RefSeq" id="WP_188951055.1">
    <property type="nucleotide sequence ID" value="NZ_BMIB01000001.1"/>
</dbReference>
<organism evidence="2 3">
    <name type="scientific">Filimonas zeae</name>
    <dbReference type="NCBI Taxonomy" id="1737353"/>
    <lineage>
        <taxon>Bacteria</taxon>
        <taxon>Pseudomonadati</taxon>
        <taxon>Bacteroidota</taxon>
        <taxon>Chitinophagia</taxon>
        <taxon>Chitinophagales</taxon>
        <taxon>Chitinophagaceae</taxon>
        <taxon>Filimonas</taxon>
    </lineage>
</organism>
<evidence type="ECO:0000313" key="2">
    <source>
        <dbReference type="EMBL" id="GGH62214.1"/>
    </source>
</evidence>
<dbReference type="EMBL" id="BMIB01000001">
    <property type="protein sequence ID" value="GGH62214.1"/>
    <property type="molecule type" value="Genomic_DNA"/>
</dbReference>
<dbReference type="Pfam" id="PF08534">
    <property type="entry name" value="Redoxin"/>
    <property type="match status" value="1"/>
</dbReference>
<dbReference type="PANTHER" id="PTHR42852:SF13">
    <property type="entry name" value="PROTEIN DIPZ"/>
    <property type="match status" value="1"/>
</dbReference>
<gene>
    <name evidence="2" type="ORF">GCM10011379_11950</name>
</gene>
<evidence type="ECO:0000259" key="1">
    <source>
        <dbReference type="PROSITE" id="PS51352"/>
    </source>
</evidence>